<keyword evidence="1" id="KW-0812">Transmembrane</keyword>
<sequence length="84" mass="9451">MIALLLSLCLTSFANGYFLYVDVVFVGMNLSTVFATPLIIQTTYVFCNKRNVQVVKEIVKSILRTVGLKNAFRNTTVQPITFIE</sequence>
<keyword evidence="2" id="KW-0732">Signal</keyword>
<feature type="transmembrane region" description="Helical" evidence="1">
    <location>
        <begin position="24"/>
        <end position="47"/>
    </location>
</feature>
<dbReference type="EMBL" id="GL379790">
    <property type="protein sequence ID" value="EGT49788.1"/>
    <property type="molecule type" value="Genomic_DNA"/>
</dbReference>
<evidence type="ECO:0000313" key="4">
    <source>
        <dbReference type="Proteomes" id="UP000008068"/>
    </source>
</evidence>
<protein>
    <recommendedName>
        <fullName evidence="5">G-protein coupled receptors family 1 profile domain-containing protein</fullName>
    </recommendedName>
</protein>
<dbReference type="AlphaFoldDB" id="G0MDU3"/>
<keyword evidence="1" id="KW-1133">Transmembrane helix</keyword>
<keyword evidence="1" id="KW-0472">Membrane</keyword>
<evidence type="ECO:0000313" key="3">
    <source>
        <dbReference type="EMBL" id="EGT49788.1"/>
    </source>
</evidence>
<keyword evidence="4" id="KW-1185">Reference proteome</keyword>
<reference evidence="4" key="1">
    <citation type="submission" date="2011-07" db="EMBL/GenBank/DDBJ databases">
        <authorList>
            <consortium name="Caenorhabditis brenneri Sequencing and Analysis Consortium"/>
            <person name="Wilson R.K."/>
        </authorList>
    </citation>
    <scope>NUCLEOTIDE SEQUENCE [LARGE SCALE GENOMIC DNA]</scope>
    <source>
        <strain evidence="4">PB2801</strain>
    </source>
</reference>
<dbReference type="HOGENOM" id="CLU_2529463_0_0_1"/>
<feature type="chain" id="PRO_5003403346" description="G-protein coupled receptors family 1 profile domain-containing protein" evidence="2">
    <location>
        <begin position="17"/>
        <end position="84"/>
    </location>
</feature>
<evidence type="ECO:0008006" key="5">
    <source>
        <dbReference type="Google" id="ProtNLM"/>
    </source>
</evidence>
<accession>G0MDU3</accession>
<gene>
    <name evidence="3" type="ORF">CAEBREN_09066</name>
</gene>
<evidence type="ECO:0000256" key="2">
    <source>
        <dbReference type="SAM" id="SignalP"/>
    </source>
</evidence>
<proteinExistence type="predicted"/>
<name>G0MDU3_CAEBE</name>
<dbReference type="InParanoid" id="G0MDU3"/>
<organism evidence="4">
    <name type="scientific">Caenorhabditis brenneri</name>
    <name type="common">Nematode worm</name>
    <dbReference type="NCBI Taxonomy" id="135651"/>
    <lineage>
        <taxon>Eukaryota</taxon>
        <taxon>Metazoa</taxon>
        <taxon>Ecdysozoa</taxon>
        <taxon>Nematoda</taxon>
        <taxon>Chromadorea</taxon>
        <taxon>Rhabditida</taxon>
        <taxon>Rhabditina</taxon>
        <taxon>Rhabditomorpha</taxon>
        <taxon>Rhabditoidea</taxon>
        <taxon>Rhabditidae</taxon>
        <taxon>Peloderinae</taxon>
        <taxon>Caenorhabditis</taxon>
    </lineage>
</organism>
<feature type="signal peptide" evidence="2">
    <location>
        <begin position="1"/>
        <end position="16"/>
    </location>
</feature>
<dbReference type="Proteomes" id="UP000008068">
    <property type="component" value="Unassembled WGS sequence"/>
</dbReference>
<evidence type="ECO:0000256" key="1">
    <source>
        <dbReference type="SAM" id="Phobius"/>
    </source>
</evidence>